<keyword evidence="6 11" id="KW-0732">Signal</keyword>
<dbReference type="Proteomes" id="UP000179786">
    <property type="component" value="Unassembled WGS sequence"/>
</dbReference>
<dbReference type="GO" id="GO:0006811">
    <property type="term" value="P:monoatomic ion transport"/>
    <property type="evidence" value="ECO:0007669"/>
    <property type="project" value="UniProtKB-KW"/>
</dbReference>
<feature type="signal peptide" evidence="11">
    <location>
        <begin position="1"/>
        <end position="22"/>
    </location>
</feature>
<evidence type="ECO:0000256" key="8">
    <source>
        <dbReference type="ARBA" id="ARBA00023114"/>
    </source>
</evidence>
<dbReference type="GO" id="GO:0046930">
    <property type="term" value="C:pore complex"/>
    <property type="evidence" value="ECO:0007669"/>
    <property type="project" value="UniProtKB-KW"/>
</dbReference>
<dbReference type="CDD" id="cd00342">
    <property type="entry name" value="gram_neg_porins"/>
    <property type="match status" value="1"/>
</dbReference>
<keyword evidence="3" id="KW-0813">Transport</keyword>
<dbReference type="STRING" id="1859457.BET10_13795"/>
<comment type="subcellular location">
    <subcellularLocation>
        <location evidence="1">Cell outer membrane</location>
        <topology evidence="1">Multi-pass membrane protein</topology>
    </subcellularLocation>
</comment>
<keyword evidence="10" id="KW-0998">Cell outer membrane</keyword>
<accession>A0A1S1MYD6</accession>
<comment type="subunit">
    <text evidence="2">Homotrimer.</text>
</comment>
<evidence type="ECO:0000256" key="4">
    <source>
        <dbReference type="ARBA" id="ARBA00022452"/>
    </source>
</evidence>
<dbReference type="InterPro" id="IPR033900">
    <property type="entry name" value="Gram_neg_porin_domain"/>
</dbReference>
<dbReference type="GO" id="GO:0015288">
    <property type="term" value="F:porin activity"/>
    <property type="evidence" value="ECO:0007669"/>
    <property type="project" value="UniProtKB-KW"/>
</dbReference>
<keyword evidence="9" id="KW-0472">Membrane</keyword>
<dbReference type="PANTHER" id="PTHR34501">
    <property type="entry name" value="PROTEIN YDDL-RELATED"/>
    <property type="match status" value="1"/>
</dbReference>
<evidence type="ECO:0000256" key="1">
    <source>
        <dbReference type="ARBA" id="ARBA00004571"/>
    </source>
</evidence>
<evidence type="ECO:0000256" key="10">
    <source>
        <dbReference type="ARBA" id="ARBA00023237"/>
    </source>
</evidence>
<sequence>MKTYKLTILGPLLLIASGVVSAEEVKVYGRVHAGLQYSDVADDSETSIESYSSRLGVKGQTQVSDGLQAFFKYEFEVNPADNDKDGKSGENITARSQYVGVKGSFGQVLIGRDDTAVKKSQGSIDMMNDFEADIKVLFAGENRLGDTIQYTTPELNHMKFVVSYIAEDNSKQNGEAGLSIAGMYGDSKLKNTPIYISVAHDNEVAGQDINRVTVQGRLGNATVGGMYQQSEKIDSDEKIDSYIVSASYKIDSYKLLAQYQDSDGASGKLADAGNATSVGVEKSLSKQARMYFWYSQFNLDNTPDQEHMALTLRYDF</sequence>
<keyword evidence="5" id="KW-0812">Transmembrane</keyword>
<dbReference type="InterPro" id="IPR023614">
    <property type="entry name" value="Porin_dom_sf"/>
</dbReference>
<evidence type="ECO:0000256" key="2">
    <source>
        <dbReference type="ARBA" id="ARBA00011233"/>
    </source>
</evidence>
<keyword evidence="7" id="KW-0406">Ion transport</keyword>
<evidence type="ECO:0000256" key="5">
    <source>
        <dbReference type="ARBA" id="ARBA00022692"/>
    </source>
</evidence>
<feature type="domain" description="Porin" evidence="12">
    <location>
        <begin position="13"/>
        <end position="301"/>
    </location>
</feature>
<evidence type="ECO:0000313" key="13">
    <source>
        <dbReference type="EMBL" id="OHU90452.1"/>
    </source>
</evidence>
<protein>
    <submittedName>
        <fullName evidence="13">Porin</fullName>
    </submittedName>
</protein>
<dbReference type="AlphaFoldDB" id="A0A1S1MYD6"/>
<gene>
    <name evidence="13" type="ORF">BET10_13795</name>
</gene>
<evidence type="ECO:0000313" key="14">
    <source>
        <dbReference type="Proteomes" id="UP000179786"/>
    </source>
</evidence>
<comment type="caution">
    <text evidence="13">The sequence shown here is derived from an EMBL/GenBank/DDBJ whole genome shotgun (WGS) entry which is preliminary data.</text>
</comment>
<dbReference type="GO" id="GO:0009279">
    <property type="term" value="C:cell outer membrane"/>
    <property type="evidence" value="ECO:0007669"/>
    <property type="project" value="UniProtKB-SubCell"/>
</dbReference>
<keyword evidence="4" id="KW-1134">Transmembrane beta strand</keyword>
<evidence type="ECO:0000256" key="9">
    <source>
        <dbReference type="ARBA" id="ARBA00023136"/>
    </source>
</evidence>
<evidence type="ECO:0000256" key="11">
    <source>
        <dbReference type="SAM" id="SignalP"/>
    </source>
</evidence>
<dbReference type="Pfam" id="PF13609">
    <property type="entry name" value="Porin_4"/>
    <property type="match status" value="1"/>
</dbReference>
<reference evidence="13 14" key="1">
    <citation type="submission" date="2016-09" db="EMBL/GenBank/DDBJ databases">
        <title>Pseudoalteromonas amylolytica sp. nov., isolated from the surface seawater.</title>
        <authorList>
            <person name="Wu Y.-H."/>
            <person name="Cheng H."/>
            <person name="Jin X.-B."/>
            <person name="Wang C.-S."/>
            <person name="Xu X.-W."/>
        </authorList>
    </citation>
    <scope>NUCLEOTIDE SEQUENCE [LARGE SCALE GENOMIC DNA]</scope>
    <source>
        <strain evidence="13 14">JW1</strain>
    </source>
</reference>
<keyword evidence="14" id="KW-1185">Reference proteome</keyword>
<dbReference type="Gene3D" id="2.40.160.10">
    <property type="entry name" value="Porin"/>
    <property type="match status" value="1"/>
</dbReference>
<dbReference type="EMBL" id="MKJU01000026">
    <property type="protein sequence ID" value="OHU90452.1"/>
    <property type="molecule type" value="Genomic_DNA"/>
</dbReference>
<dbReference type="InterPro" id="IPR050298">
    <property type="entry name" value="Gram-neg_bact_OMP"/>
</dbReference>
<evidence type="ECO:0000256" key="3">
    <source>
        <dbReference type="ARBA" id="ARBA00022448"/>
    </source>
</evidence>
<name>A0A1S1MYD6_9GAMM</name>
<evidence type="ECO:0000259" key="12">
    <source>
        <dbReference type="Pfam" id="PF13609"/>
    </source>
</evidence>
<dbReference type="RefSeq" id="WP_070985815.1">
    <property type="nucleotide sequence ID" value="NZ_MKJU01000026.1"/>
</dbReference>
<organism evidence="13 14">
    <name type="scientific">Pseudoalteromonas amylolytica</name>
    <dbReference type="NCBI Taxonomy" id="1859457"/>
    <lineage>
        <taxon>Bacteria</taxon>
        <taxon>Pseudomonadati</taxon>
        <taxon>Pseudomonadota</taxon>
        <taxon>Gammaproteobacteria</taxon>
        <taxon>Alteromonadales</taxon>
        <taxon>Pseudoalteromonadaceae</taxon>
        <taxon>Pseudoalteromonas</taxon>
    </lineage>
</organism>
<feature type="chain" id="PRO_5010327449" evidence="11">
    <location>
        <begin position="23"/>
        <end position="316"/>
    </location>
</feature>
<dbReference type="OrthoDB" id="8957883at2"/>
<proteinExistence type="predicted"/>
<evidence type="ECO:0000256" key="7">
    <source>
        <dbReference type="ARBA" id="ARBA00023065"/>
    </source>
</evidence>
<evidence type="ECO:0000256" key="6">
    <source>
        <dbReference type="ARBA" id="ARBA00022729"/>
    </source>
</evidence>
<keyword evidence="8" id="KW-0626">Porin</keyword>
<dbReference type="PANTHER" id="PTHR34501:SF9">
    <property type="entry name" value="MAJOR OUTER MEMBRANE PROTEIN P.IA"/>
    <property type="match status" value="1"/>
</dbReference>
<dbReference type="SUPFAM" id="SSF56935">
    <property type="entry name" value="Porins"/>
    <property type="match status" value="1"/>
</dbReference>